<evidence type="ECO:0000256" key="1">
    <source>
        <dbReference type="SAM" id="Phobius"/>
    </source>
</evidence>
<dbReference type="RefSeq" id="WP_143315970.1">
    <property type="nucleotide sequence ID" value="NZ_JACSRA010000008.1"/>
</dbReference>
<keyword evidence="1" id="KW-1133">Transmembrane helix</keyword>
<dbReference type="CDD" id="cd00060">
    <property type="entry name" value="FHA"/>
    <property type="match status" value="1"/>
</dbReference>
<dbReference type="EMBL" id="JACSRA010000008">
    <property type="protein sequence ID" value="MBD7911108.1"/>
    <property type="molecule type" value="Genomic_DNA"/>
</dbReference>
<keyword evidence="4" id="KW-1185">Reference proteome</keyword>
<dbReference type="InterPro" id="IPR050923">
    <property type="entry name" value="Cell_Proc_Reg/RNA_Proc"/>
</dbReference>
<name>A0ABR8PSI3_9CLOT</name>
<protein>
    <submittedName>
        <fullName evidence="3">FHA domain-containing protein</fullName>
    </submittedName>
</protein>
<feature type="transmembrane region" description="Helical" evidence="1">
    <location>
        <begin position="6"/>
        <end position="31"/>
    </location>
</feature>
<comment type="caution">
    <text evidence="3">The sequence shown here is derived from an EMBL/GenBank/DDBJ whole genome shotgun (WGS) entry which is preliminary data.</text>
</comment>
<dbReference type="Pfam" id="PF00498">
    <property type="entry name" value="FHA"/>
    <property type="match status" value="1"/>
</dbReference>
<dbReference type="InterPro" id="IPR000253">
    <property type="entry name" value="FHA_dom"/>
</dbReference>
<evidence type="ECO:0000313" key="3">
    <source>
        <dbReference type="EMBL" id="MBD7911108.1"/>
    </source>
</evidence>
<proteinExistence type="predicted"/>
<dbReference type="Gene3D" id="2.60.200.20">
    <property type="match status" value="1"/>
</dbReference>
<dbReference type="PROSITE" id="PS50006">
    <property type="entry name" value="FHA_DOMAIN"/>
    <property type="match status" value="1"/>
</dbReference>
<dbReference type="Proteomes" id="UP000627781">
    <property type="component" value="Unassembled WGS sequence"/>
</dbReference>
<feature type="domain" description="FHA" evidence="2">
    <location>
        <begin position="74"/>
        <end position="123"/>
    </location>
</feature>
<keyword evidence="1" id="KW-0812">Transmembrane</keyword>
<accession>A0ABR8PSI3</accession>
<dbReference type="SMART" id="SM00240">
    <property type="entry name" value="FHA"/>
    <property type="match status" value="1"/>
</dbReference>
<organism evidence="3 4">
    <name type="scientific">Clostridium cibarium</name>
    <dbReference type="NCBI Taxonomy" id="2762247"/>
    <lineage>
        <taxon>Bacteria</taxon>
        <taxon>Bacillati</taxon>
        <taxon>Bacillota</taxon>
        <taxon>Clostridia</taxon>
        <taxon>Eubacteriales</taxon>
        <taxon>Clostridiaceae</taxon>
        <taxon>Clostridium</taxon>
    </lineage>
</organism>
<dbReference type="InterPro" id="IPR008984">
    <property type="entry name" value="SMAD_FHA_dom_sf"/>
</dbReference>
<keyword evidence="1" id="KW-0472">Membrane</keyword>
<reference evidence="3 4" key="1">
    <citation type="submission" date="2020-08" db="EMBL/GenBank/DDBJ databases">
        <title>A Genomic Blueprint of the Chicken Gut Microbiome.</title>
        <authorList>
            <person name="Gilroy R."/>
            <person name="Ravi A."/>
            <person name="Getino M."/>
            <person name="Pursley I."/>
            <person name="Horton D.L."/>
            <person name="Alikhan N.-F."/>
            <person name="Baker D."/>
            <person name="Gharbi K."/>
            <person name="Hall N."/>
            <person name="Watson M."/>
            <person name="Adriaenssens E.M."/>
            <person name="Foster-Nyarko E."/>
            <person name="Jarju S."/>
            <person name="Secka A."/>
            <person name="Antonio M."/>
            <person name="Oren A."/>
            <person name="Chaudhuri R."/>
            <person name="La Ragione R.M."/>
            <person name="Hildebrand F."/>
            <person name="Pallen M.J."/>
        </authorList>
    </citation>
    <scope>NUCLEOTIDE SEQUENCE [LARGE SCALE GENOMIC DNA]</scope>
    <source>
        <strain evidence="3 4">Sa3CVN1</strain>
    </source>
</reference>
<dbReference type="SUPFAM" id="SSF49879">
    <property type="entry name" value="SMAD/FHA domain"/>
    <property type="match status" value="1"/>
</dbReference>
<dbReference type="PANTHER" id="PTHR23308">
    <property type="entry name" value="NUCLEAR INHIBITOR OF PROTEIN PHOSPHATASE-1"/>
    <property type="match status" value="1"/>
</dbReference>
<evidence type="ECO:0000259" key="2">
    <source>
        <dbReference type="PROSITE" id="PS50006"/>
    </source>
</evidence>
<sequence>MDFSKFSAIVFGIAFIIILYVIIYFALKIMYKDVKGGGRRKRPQGKKSYGIEVLEVDGNENLKKGTVIPVRGVVTLGRKDDNSVILSDQHVSGNHARFVIKNNILFIEDLNSTNGTFVNGRKVAGKAKLFGKDEIKIGSTSFKVL</sequence>
<evidence type="ECO:0000313" key="4">
    <source>
        <dbReference type="Proteomes" id="UP000627781"/>
    </source>
</evidence>
<gene>
    <name evidence="3" type="ORF">H9661_07040</name>
</gene>